<reference evidence="2" key="1">
    <citation type="submission" date="2023-04" db="EMBL/GenBank/DDBJ databases">
        <title>Phytophthora fragariaefolia NBRC 109709.</title>
        <authorList>
            <person name="Ichikawa N."/>
            <person name="Sato H."/>
            <person name="Tonouchi N."/>
        </authorList>
    </citation>
    <scope>NUCLEOTIDE SEQUENCE</scope>
    <source>
        <strain evidence="2">NBRC 109709</strain>
    </source>
</reference>
<name>A0A9W7D298_9STRA</name>
<comment type="caution">
    <text evidence="2">The sequence shown here is derived from an EMBL/GenBank/DDBJ whole genome shotgun (WGS) entry which is preliminary data.</text>
</comment>
<dbReference type="InterPro" id="IPR021109">
    <property type="entry name" value="Peptidase_aspartic_dom_sf"/>
</dbReference>
<evidence type="ECO:0000256" key="1">
    <source>
        <dbReference type="SAM" id="MobiDB-lite"/>
    </source>
</evidence>
<organism evidence="2 3">
    <name type="scientific">Phytophthora fragariaefolia</name>
    <dbReference type="NCBI Taxonomy" id="1490495"/>
    <lineage>
        <taxon>Eukaryota</taxon>
        <taxon>Sar</taxon>
        <taxon>Stramenopiles</taxon>
        <taxon>Oomycota</taxon>
        <taxon>Peronosporomycetes</taxon>
        <taxon>Peronosporales</taxon>
        <taxon>Peronosporaceae</taxon>
        <taxon>Phytophthora</taxon>
    </lineage>
</organism>
<accession>A0A9W7D298</accession>
<dbReference type="OrthoDB" id="143092at2759"/>
<evidence type="ECO:0000313" key="2">
    <source>
        <dbReference type="EMBL" id="GMF53357.1"/>
    </source>
</evidence>
<feature type="compositionally biased region" description="Low complexity" evidence="1">
    <location>
        <begin position="356"/>
        <end position="369"/>
    </location>
</feature>
<gene>
    <name evidence="2" type="ORF">Pfra01_002204200</name>
</gene>
<keyword evidence="3" id="KW-1185">Reference proteome</keyword>
<protein>
    <submittedName>
        <fullName evidence="2">Unnamed protein product</fullName>
    </submittedName>
</protein>
<dbReference type="Proteomes" id="UP001165121">
    <property type="component" value="Unassembled WGS sequence"/>
</dbReference>
<dbReference type="Gene3D" id="2.40.70.10">
    <property type="entry name" value="Acid Proteases"/>
    <property type="match status" value="1"/>
</dbReference>
<dbReference type="AlphaFoldDB" id="A0A9W7D298"/>
<feature type="region of interest" description="Disordered" evidence="1">
    <location>
        <begin position="302"/>
        <end position="371"/>
    </location>
</feature>
<dbReference type="SUPFAM" id="SSF50630">
    <property type="entry name" value="Acid proteases"/>
    <property type="match status" value="1"/>
</dbReference>
<sequence length="496" mass="54626">MSVTHRPTIFVGAVYTSHLAPDDEELLYRLRHGQRRGWWEANAWDDNAGSVALVYGSMFHHRTRLMLDSGASTSILSLDLARRLKLKLKSRGELILNGIDGVKIRVSDQCEVMVTLGHRVVYTFDVWVGNIGQGIDCLLGMIFMVAAGVRLCANEGEVVLPDEERILLVGGQKHYRMGTTFDVATHDELWLALGELPLACLYAWMRFRGSRCLGEPGRELRHLDRARNRQGPGLRSGYEHIQVPGTSRAPHPGATLTEKGRLPVGTTFVRPGSRQYEEREHLGYENTYSRATEKRFAAEAQELERQAPPAVERPTYRTHTVIPRRPSTPGPASPHDPRVSPGIPGANTLTPDSQVRTAEGTRATATGSAPSALAADFDDKVAAKTTDFPAESRGASTPPARAAQELERVFGDSSLLPVMSPLTTRYVMLAAAERNPEGEPAVYYHQGSDFILLDQPKNQLAYLPDLSDLTNEAKIDDAVVSDPGITTRKFSLHHPS</sequence>
<dbReference type="Pfam" id="PF13650">
    <property type="entry name" value="Asp_protease_2"/>
    <property type="match status" value="1"/>
</dbReference>
<dbReference type="EMBL" id="BSXT01003266">
    <property type="protein sequence ID" value="GMF53357.1"/>
    <property type="molecule type" value="Genomic_DNA"/>
</dbReference>
<proteinExistence type="predicted"/>
<evidence type="ECO:0000313" key="3">
    <source>
        <dbReference type="Proteomes" id="UP001165121"/>
    </source>
</evidence>
<dbReference type="CDD" id="cd00303">
    <property type="entry name" value="retropepsin_like"/>
    <property type="match status" value="1"/>
</dbReference>